<name>A0A8X6LE09_TRICU</name>
<organism evidence="2 3">
    <name type="scientific">Trichonephila clavata</name>
    <name type="common">Joro spider</name>
    <name type="synonym">Nephila clavata</name>
    <dbReference type="NCBI Taxonomy" id="2740835"/>
    <lineage>
        <taxon>Eukaryota</taxon>
        <taxon>Metazoa</taxon>
        <taxon>Ecdysozoa</taxon>
        <taxon>Arthropoda</taxon>
        <taxon>Chelicerata</taxon>
        <taxon>Arachnida</taxon>
        <taxon>Araneae</taxon>
        <taxon>Araneomorphae</taxon>
        <taxon>Entelegynae</taxon>
        <taxon>Araneoidea</taxon>
        <taxon>Nephilidae</taxon>
        <taxon>Trichonephila</taxon>
    </lineage>
</organism>
<evidence type="ECO:0000313" key="2">
    <source>
        <dbReference type="EMBL" id="GFR05037.1"/>
    </source>
</evidence>
<comment type="caution">
    <text evidence="2">The sequence shown here is derived from an EMBL/GenBank/DDBJ whole genome shotgun (WGS) entry which is preliminary data.</text>
</comment>
<protein>
    <submittedName>
        <fullName evidence="2">Uncharacterized protein</fullName>
    </submittedName>
</protein>
<evidence type="ECO:0000313" key="3">
    <source>
        <dbReference type="Proteomes" id="UP000887116"/>
    </source>
</evidence>
<feature type="region of interest" description="Disordered" evidence="1">
    <location>
        <begin position="55"/>
        <end position="90"/>
    </location>
</feature>
<dbReference type="EMBL" id="BMAO01025807">
    <property type="protein sequence ID" value="GFR05037.1"/>
    <property type="molecule type" value="Genomic_DNA"/>
</dbReference>
<reference evidence="2" key="1">
    <citation type="submission" date="2020-07" db="EMBL/GenBank/DDBJ databases">
        <title>Multicomponent nature underlies the extraordinary mechanical properties of spider dragline silk.</title>
        <authorList>
            <person name="Kono N."/>
            <person name="Nakamura H."/>
            <person name="Mori M."/>
            <person name="Yoshida Y."/>
            <person name="Ohtoshi R."/>
            <person name="Malay A.D."/>
            <person name="Moran D.A.P."/>
            <person name="Tomita M."/>
            <person name="Numata K."/>
            <person name="Arakawa K."/>
        </authorList>
    </citation>
    <scope>NUCLEOTIDE SEQUENCE</scope>
</reference>
<feature type="compositionally biased region" description="Polar residues" evidence="1">
    <location>
        <begin position="81"/>
        <end position="90"/>
    </location>
</feature>
<dbReference type="OrthoDB" id="10462607at2759"/>
<evidence type="ECO:0000256" key="1">
    <source>
        <dbReference type="SAM" id="MobiDB-lite"/>
    </source>
</evidence>
<accession>A0A8X6LE09</accession>
<dbReference type="Proteomes" id="UP000887116">
    <property type="component" value="Unassembled WGS sequence"/>
</dbReference>
<gene>
    <name evidence="2" type="ORF">TNCT_693431</name>
</gene>
<proteinExistence type="predicted"/>
<sequence>MLFISHLMCYNVSGASLHRFSSDQGRSEITATRQTSRGTRASFCALQQGGLCLRETPSAPRPTASLLAPPEVATSRDRLQDTSAASLEMR</sequence>
<keyword evidence="3" id="KW-1185">Reference proteome</keyword>
<dbReference type="AlphaFoldDB" id="A0A8X6LE09"/>